<dbReference type="SUPFAM" id="SSF55383">
    <property type="entry name" value="Copper amine oxidase, domain N"/>
    <property type="match status" value="1"/>
</dbReference>
<evidence type="ECO:0000256" key="1">
    <source>
        <dbReference type="SAM" id="SignalP"/>
    </source>
</evidence>
<dbReference type="Gene3D" id="3.30.457.10">
    <property type="entry name" value="Copper amine oxidase-like, N-terminal domain"/>
    <property type="match status" value="1"/>
</dbReference>
<accession>A0ABR8T2X3</accession>
<keyword evidence="1" id="KW-0732">Signal</keyword>
<dbReference type="EMBL" id="JACSQL010000010">
    <property type="protein sequence ID" value="MBD7970119.1"/>
    <property type="molecule type" value="Genomic_DNA"/>
</dbReference>
<organism evidence="3 4">
    <name type="scientific">Paenibacillus gallinarum</name>
    <dbReference type="NCBI Taxonomy" id="2762232"/>
    <lineage>
        <taxon>Bacteria</taxon>
        <taxon>Bacillati</taxon>
        <taxon>Bacillota</taxon>
        <taxon>Bacilli</taxon>
        <taxon>Bacillales</taxon>
        <taxon>Paenibacillaceae</taxon>
        <taxon>Paenibacillus</taxon>
    </lineage>
</organism>
<protein>
    <submittedName>
        <fullName evidence="3">Copper amine oxidase N-terminal domain-containing protein</fullName>
    </submittedName>
</protein>
<gene>
    <name evidence="3" type="ORF">H9647_18820</name>
</gene>
<proteinExistence type="predicted"/>
<dbReference type="RefSeq" id="WP_191802871.1">
    <property type="nucleotide sequence ID" value="NZ_JACSQL010000010.1"/>
</dbReference>
<reference evidence="3 4" key="1">
    <citation type="submission" date="2020-08" db="EMBL/GenBank/DDBJ databases">
        <title>A Genomic Blueprint of the Chicken Gut Microbiome.</title>
        <authorList>
            <person name="Gilroy R."/>
            <person name="Ravi A."/>
            <person name="Getino M."/>
            <person name="Pursley I."/>
            <person name="Horton D.L."/>
            <person name="Alikhan N.-F."/>
            <person name="Baker D."/>
            <person name="Gharbi K."/>
            <person name="Hall N."/>
            <person name="Watson M."/>
            <person name="Adriaenssens E.M."/>
            <person name="Foster-Nyarko E."/>
            <person name="Jarju S."/>
            <person name="Secka A."/>
            <person name="Antonio M."/>
            <person name="Oren A."/>
            <person name="Chaudhuri R."/>
            <person name="La Ragione R.M."/>
            <person name="Hildebrand F."/>
            <person name="Pallen M.J."/>
        </authorList>
    </citation>
    <scope>NUCLEOTIDE SEQUENCE [LARGE SCALE GENOMIC DNA]</scope>
    <source>
        <strain evidence="3 4">Sa2BVA9</strain>
    </source>
</reference>
<dbReference type="InterPro" id="IPR012854">
    <property type="entry name" value="Cu_amine_oxidase-like_N"/>
</dbReference>
<name>A0ABR8T2X3_9BACL</name>
<feature type="domain" description="Copper amine oxidase-like N-terminal" evidence="2">
    <location>
        <begin position="37"/>
        <end position="143"/>
    </location>
</feature>
<sequence>MMRKKLGLLMLSLLMVCTVLSNVAPASAATKKIQVYLDGKVMSFSISPEIKNGVTFVQFRPLFEAFDYTVAYNNAAKRINANNGSTKIQLTVGQKSAYIDGMKTSLSAAPYITKGSTLVPLRFVAEATGYDVKWNQQNKTIHISTGIADSKVKAQVAEFFKKQQTAENERSLAKAMQLIHPDAPYYEEIKEEYRDQFLSKAKVVYSNVNNIEAYGDDIYATVTRTRSYISGPFFWDSVETYEVNLIKMPNGTLRQYDLYYEDYYYAAEDLIGTQVQVPADTEKAIMQTVNNQYKGFNEKNTALLLSSMDPSSLLYEMMQAMTDEGLLNAINFDMSAKFMSVIKYTGNTAILYAEETDKILKFDMESLYYLVKNKEGNWLIYDTVDISSVEDEFKYDVLS</sequence>
<dbReference type="Proteomes" id="UP000608071">
    <property type="component" value="Unassembled WGS sequence"/>
</dbReference>
<comment type="caution">
    <text evidence="3">The sequence shown here is derived from an EMBL/GenBank/DDBJ whole genome shotgun (WGS) entry which is preliminary data.</text>
</comment>
<dbReference type="InterPro" id="IPR036582">
    <property type="entry name" value="Mao_N_sf"/>
</dbReference>
<dbReference type="Pfam" id="PF07833">
    <property type="entry name" value="Cu_amine_oxidN1"/>
    <property type="match status" value="1"/>
</dbReference>
<feature type="signal peptide" evidence="1">
    <location>
        <begin position="1"/>
        <end position="28"/>
    </location>
</feature>
<feature type="chain" id="PRO_5045203755" evidence="1">
    <location>
        <begin position="29"/>
        <end position="399"/>
    </location>
</feature>
<evidence type="ECO:0000313" key="4">
    <source>
        <dbReference type="Proteomes" id="UP000608071"/>
    </source>
</evidence>
<evidence type="ECO:0000313" key="3">
    <source>
        <dbReference type="EMBL" id="MBD7970119.1"/>
    </source>
</evidence>
<keyword evidence="4" id="KW-1185">Reference proteome</keyword>
<evidence type="ECO:0000259" key="2">
    <source>
        <dbReference type="Pfam" id="PF07833"/>
    </source>
</evidence>